<dbReference type="AlphaFoldDB" id="A0AA36IZ39"/>
<accession>A0AA36IZ39</accession>
<keyword evidence="2" id="KW-1185">Reference proteome</keyword>
<proteinExistence type="predicted"/>
<dbReference type="Proteomes" id="UP001178507">
    <property type="component" value="Unassembled WGS sequence"/>
</dbReference>
<comment type="caution">
    <text evidence="1">The sequence shown here is derived from an EMBL/GenBank/DDBJ whole genome shotgun (WGS) entry which is preliminary data.</text>
</comment>
<sequence length="67" mass="7302">MRSSKPLLLSNKAEARQVLGEAITKVSELAMQLEDAILAAFDAGLEEDELLPAFARLEELRRGVACC</sequence>
<protein>
    <submittedName>
        <fullName evidence="1">Uncharacterized protein</fullName>
    </submittedName>
</protein>
<evidence type="ECO:0000313" key="2">
    <source>
        <dbReference type="Proteomes" id="UP001178507"/>
    </source>
</evidence>
<evidence type="ECO:0000313" key="1">
    <source>
        <dbReference type="EMBL" id="CAJ1396648.1"/>
    </source>
</evidence>
<reference evidence="1" key="1">
    <citation type="submission" date="2023-08" db="EMBL/GenBank/DDBJ databases">
        <authorList>
            <person name="Chen Y."/>
            <person name="Shah S."/>
            <person name="Dougan E. K."/>
            <person name="Thang M."/>
            <person name="Chan C."/>
        </authorList>
    </citation>
    <scope>NUCLEOTIDE SEQUENCE</scope>
</reference>
<name>A0AA36IZ39_9DINO</name>
<gene>
    <name evidence="1" type="ORF">EVOR1521_LOCUS20843</name>
</gene>
<dbReference type="EMBL" id="CAUJNA010003239">
    <property type="protein sequence ID" value="CAJ1396648.1"/>
    <property type="molecule type" value="Genomic_DNA"/>
</dbReference>
<organism evidence="1 2">
    <name type="scientific">Effrenium voratum</name>
    <dbReference type="NCBI Taxonomy" id="2562239"/>
    <lineage>
        <taxon>Eukaryota</taxon>
        <taxon>Sar</taxon>
        <taxon>Alveolata</taxon>
        <taxon>Dinophyceae</taxon>
        <taxon>Suessiales</taxon>
        <taxon>Symbiodiniaceae</taxon>
        <taxon>Effrenium</taxon>
    </lineage>
</organism>